<dbReference type="InterPro" id="IPR029510">
    <property type="entry name" value="Ald_DH_CS_GLU"/>
</dbReference>
<evidence type="ECO:0000256" key="2">
    <source>
        <dbReference type="ARBA" id="ARBA00019842"/>
    </source>
</evidence>
<dbReference type="InterPro" id="IPR015590">
    <property type="entry name" value="Aldehyde_DH_dom"/>
</dbReference>
<dbReference type="PROSITE" id="PS00070">
    <property type="entry name" value="ALDEHYDE_DEHYDR_CYS"/>
    <property type="match status" value="1"/>
</dbReference>
<comment type="similarity">
    <text evidence="6">Belongs to the aldehyde dehydrogenase family.</text>
</comment>
<dbReference type="PANTHER" id="PTHR43353:SF5">
    <property type="entry name" value="SUCCINATE-SEMIALDEHYDE DEHYDROGENASE, MITOCHONDRIAL"/>
    <property type="match status" value="1"/>
</dbReference>
<evidence type="ECO:0000256" key="3">
    <source>
        <dbReference type="ARBA" id="ARBA00023002"/>
    </source>
</evidence>
<dbReference type="Proteomes" id="UP001652625">
    <property type="component" value="Chromosome 01"/>
</dbReference>
<dbReference type="InterPro" id="IPR016162">
    <property type="entry name" value="Ald_DH_N"/>
</dbReference>
<organism evidence="8 9">
    <name type="scientific">Hydra vulgaris</name>
    <name type="common">Hydra</name>
    <name type="synonym">Hydra attenuata</name>
    <dbReference type="NCBI Taxonomy" id="6087"/>
    <lineage>
        <taxon>Eukaryota</taxon>
        <taxon>Metazoa</taxon>
        <taxon>Cnidaria</taxon>
        <taxon>Hydrozoa</taxon>
        <taxon>Hydroidolina</taxon>
        <taxon>Anthoathecata</taxon>
        <taxon>Aplanulata</taxon>
        <taxon>Hydridae</taxon>
        <taxon>Hydra</taxon>
    </lineage>
</organism>
<protein>
    <recommendedName>
        <fullName evidence="2">Succinate-semialdehyde dehydrogenase, mitochondrial</fullName>
        <ecNumber evidence="1">1.2.1.24</ecNumber>
    </recommendedName>
    <alternativeName>
        <fullName evidence="4">NAD(+)-dependent succinic semialdehyde dehydrogenase</fullName>
    </alternativeName>
</protein>
<dbReference type="PROSITE" id="PS00687">
    <property type="entry name" value="ALDEHYDE_DEHYDR_GLU"/>
    <property type="match status" value="1"/>
</dbReference>
<keyword evidence="8" id="KW-1185">Reference proteome</keyword>
<proteinExistence type="inferred from homology"/>
<dbReference type="InterPro" id="IPR016160">
    <property type="entry name" value="Ald_DH_CS_CYS"/>
</dbReference>
<name>A0ABM4B5R4_HYDVU</name>
<dbReference type="CDD" id="cd07103">
    <property type="entry name" value="ALDH_F5_SSADH_GabD"/>
    <property type="match status" value="1"/>
</dbReference>
<dbReference type="Gene3D" id="3.40.605.10">
    <property type="entry name" value="Aldehyde Dehydrogenase, Chain A, domain 1"/>
    <property type="match status" value="1"/>
</dbReference>
<evidence type="ECO:0000259" key="7">
    <source>
        <dbReference type="Pfam" id="PF00171"/>
    </source>
</evidence>
<reference evidence="9" key="2">
    <citation type="submission" date="2025-08" db="UniProtKB">
        <authorList>
            <consortium name="RefSeq"/>
        </authorList>
    </citation>
    <scope>IDENTIFICATION</scope>
</reference>
<evidence type="ECO:0000313" key="9">
    <source>
        <dbReference type="RefSeq" id="XP_065644191.1"/>
    </source>
</evidence>
<evidence type="ECO:0000256" key="4">
    <source>
        <dbReference type="ARBA" id="ARBA00030806"/>
    </source>
</evidence>
<dbReference type="InterPro" id="IPR016163">
    <property type="entry name" value="Ald_DH_C"/>
</dbReference>
<dbReference type="InterPro" id="IPR016161">
    <property type="entry name" value="Ald_DH/histidinol_DH"/>
</dbReference>
<dbReference type="Pfam" id="PF00171">
    <property type="entry name" value="Aldedh"/>
    <property type="match status" value="1"/>
</dbReference>
<gene>
    <name evidence="9" type="primary">LOC100208673</name>
</gene>
<accession>A0ABM4B5R4</accession>
<dbReference type="GeneID" id="100208673"/>
<evidence type="ECO:0000256" key="6">
    <source>
        <dbReference type="RuleBase" id="RU003345"/>
    </source>
</evidence>
<feature type="domain" description="Aldehyde dehydrogenase" evidence="7">
    <location>
        <begin position="40"/>
        <end position="496"/>
    </location>
</feature>
<evidence type="ECO:0000256" key="5">
    <source>
        <dbReference type="PROSITE-ProRule" id="PRU10007"/>
    </source>
</evidence>
<reference evidence="8" key="1">
    <citation type="submission" date="2025-05" db="UniProtKB">
        <authorList>
            <consortium name="RefSeq"/>
        </authorList>
    </citation>
    <scope>NUCLEOTIDE SEQUENCE [LARGE SCALE GENOMIC DNA]</scope>
</reference>
<dbReference type="PANTHER" id="PTHR43353">
    <property type="entry name" value="SUCCINATE-SEMIALDEHYDE DEHYDROGENASE, MITOCHONDRIAL"/>
    <property type="match status" value="1"/>
</dbReference>
<evidence type="ECO:0000313" key="8">
    <source>
        <dbReference type="Proteomes" id="UP001652625"/>
    </source>
</evidence>
<keyword evidence="3 6" id="KW-0560">Oxidoreductase</keyword>
<feature type="active site" evidence="5">
    <location>
        <position position="272"/>
    </location>
</feature>
<dbReference type="EC" id="1.2.1.24" evidence="1"/>
<sequence length="504" mass="55302">MSIVIFSYKMSTNTILLKKFNYLKDLAFINGKWTLGINKATFPVLSPTTRQVVANVPDLSEVDIKASISCANDAFHSWQHTSCRYKSDILKKLSSQMLKNEDELATIVTLESGKPFHEAKVEVKFAASFLEWFSEEAKRINGEVLPNIEPHLRRFVLKQPVGVCGMITPWNFPLAMIARKVAPALAAGCTTVIKPSEETPLSALAFAQLVDEVQVPQGVVNVITCSRNNTELAGLLLCTSPLVRNISFTGSTKVGKWLLEKSASTVKKVSLELGGNAPFIVFDSADIKLAADKAVKSRFRNAGQTCICAERILVQENVYESFIDEFKKITMALRVRDPMSSECDMSSLINEQALAKVEDHVNDALLNGGKIVCGGKKLSSNGSLFYEPTIIRDCTTNMKCIAEETFGPVAPVIKFKTEEEALLLANSRNSGLAGYIFTNNTSQSWRVAERLEVGMVSVNESAFSNEMIPFGGIKESGLGREGSSHGVEEYIELKLVCMGALENK</sequence>
<dbReference type="RefSeq" id="XP_065644191.1">
    <property type="nucleotide sequence ID" value="XM_065788119.1"/>
</dbReference>
<evidence type="ECO:0000256" key="1">
    <source>
        <dbReference type="ARBA" id="ARBA00013051"/>
    </source>
</evidence>
<dbReference type="SUPFAM" id="SSF53720">
    <property type="entry name" value="ALDH-like"/>
    <property type="match status" value="1"/>
</dbReference>
<dbReference type="InterPro" id="IPR050740">
    <property type="entry name" value="Aldehyde_DH_Superfamily"/>
</dbReference>
<dbReference type="Gene3D" id="3.40.309.10">
    <property type="entry name" value="Aldehyde Dehydrogenase, Chain A, domain 2"/>
    <property type="match status" value="1"/>
</dbReference>